<accession>A0AAD9FN34</accession>
<feature type="region of interest" description="Disordered" evidence="2">
    <location>
        <begin position="103"/>
        <end position="146"/>
    </location>
</feature>
<dbReference type="FunFam" id="1.10.8.140:FF:000005">
    <property type="entry name" value="Unplaced genomic scaffold supercont2.21, whole genome shotgun sequence"/>
    <property type="match status" value="1"/>
</dbReference>
<evidence type="ECO:0000256" key="1">
    <source>
        <dbReference type="ARBA" id="ARBA00010490"/>
    </source>
</evidence>
<dbReference type="SUPFAM" id="SSF46950">
    <property type="entry name" value="Double-stranded DNA-binding domain"/>
    <property type="match status" value="1"/>
</dbReference>
<dbReference type="InterPro" id="IPR002836">
    <property type="entry name" value="PDCD5-like"/>
</dbReference>
<sequence>MSNFQLPAGFKPSAPPAASGSGGNGQSSEEQQAAMERAAAQEEMKRGMISAMLEPAARERLSRISLTRPQMAQQVTELLVRMGQQGQIRGKVTDEALKGLLEQVSNPAPVKSSTPAAPPSARTKTLGGGITIQRKADDSDSDEYDL</sequence>
<name>A0AAD9FN34_PAPLA</name>
<dbReference type="AlphaFoldDB" id="A0AAD9FN34"/>
<dbReference type="InterPro" id="IPR036883">
    <property type="entry name" value="PDCD5-like_sf"/>
</dbReference>
<dbReference type="PANTHER" id="PTHR10840">
    <property type="entry name" value="PROGRAMMED CELL DEATH PROTEIN 5"/>
    <property type="match status" value="1"/>
</dbReference>
<comment type="caution">
    <text evidence="3">The sequence shown here is derived from an EMBL/GenBank/DDBJ whole genome shotgun (WGS) entry which is preliminary data.</text>
</comment>
<dbReference type="GO" id="GO:0005634">
    <property type="term" value="C:nucleus"/>
    <property type="evidence" value="ECO:0007669"/>
    <property type="project" value="TreeGrafter"/>
</dbReference>
<protein>
    <submittedName>
        <fullName evidence="3">PDCD5-related protein</fullName>
    </submittedName>
</protein>
<reference evidence="3" key="1">
    <citation type="submission" date="2023-02" db="EMBL/GenBank/DDBJ databases">
        <title>Identification and recombinant expression of a fungal hydrolase from Papiliotrema laurentii that hydrolyzes apple cutin and clears colloidal polyester polyurethane.</title>
        <authorList>
            <consortium name="DOE Joint Genome Institute"/>
            <person name="Roman V.A."/>
            <person name="Bojanowski C."/>
            <person name="Crable B.R."/>
            <person name="Wagner D.N."/>
            <person name="Hung C.S."/>
            <person name="Nadeau L.J."/>
            <person name="Schratz L."/>
            <person name="Haridas S."/>
            <person name="Pangilinan J."/>
            <person name="Lipzen A."/>
            <person name="Na H."/>
            <person name="Yan M."/>
            <person name="Ng V."/>
            <person name="Grigoriev I.V."/>
            <person name="Spatafora J.W."/>
            <person name="Barlow D."/>
            <person name="Biffinger J."/>
            <person name="Kelley-Loughnane N."/>
            <person name="Varaljay V.A."/>
            <person name="Crookes-Goodson W.J."/>
        </authorList>
    </citation>
    <scope>NUCLEOTIDE SEQUENCE</scope>
    <source>
        <strain evidence="3">5307AH</strain>
    </source>
</reference>
<feature type="compositionally biased region" description="Low complexity" evidence="2">
    <location>
        <begin position="7"/>
        <end position="19"/>
    </location>
</feature>
<dbReference type="Pfam" id="PF01984">
    <property type="entry name" value="dsDNA_bind"/>
    <property type="match status" value="1"/>
</dbReference>
<evidence type="ECO:0000313" key="4">
    <source>
        <dbReference type="Proteomes" id="UP001182556"/>
    </source>
</evidence>
<keyword evidence="4" id="KW-1185">Reference proteome</keyword>
<organism evidence="3 4">
    <name type="scientific">Papiliotrema laurentii</name>
    <name type="common">Cryptococcus laurentii</name>
    <dbReference type="NCBI Taxonomy" id="5418"/>
    <lineage>
        <taxon>Eukaryota</taxon>
        <taxon>Fungi</taxon>
        <taxon>Dikarya</taxon>
        <taxon>Basidiomycota</taxon>
        <taxon>Agaricomycotina</taxon>
        <taxon>Tremellomycetes</taxon>
        <taxon>Tremellales</taxon>
        <taxon>Rhynchogastremaceae</taxon>
        <taxon>Papiliotrema</taxon>
    </lineage>
</organism>
<dbReference type="PANTHER" id="PTHR10840:SF0">
    <property type="entry name" value="PROGRAMMED CELL DEATH PROTEIN 5"/>
    <property type="match status" value="1"/>
</dbReference>
<proteinExistence type="inferred from homology"/>
<feature type="compositionally biased region" description="Low complexity" evidence="2">
    <location>
        <begin position="26"/>
        <end position="38"/>
    </location>
</feature>
<gene>
    <name evidence="3" type="ORF">DB88DRAFT_501369</name>
</gene>
<feature type="region of interest" description="Disordered" evidence="2">
    <location>
        <begin position="1"/>
        <end position="44"/>
    </location>
</feature>
<evidence type="ECO:0000256" key="2">
    <source>
        <dbReference type="SAM" id="MobiDB-lite"/>
    </source>
</evidence>
<dbReference type="GO" id="GO:0005829">
    <property type="term" value="C:cytosol"/>
    <property type="evidence" value="ECO:0007669"/>
    <property type="project" value="TreeGrafter"/>
</dbReference>
<dbReference type="Proteomes" id="UP001182556">
    <property type="component" value="Unassembled WGS sequence"/>
</dbReference>
<evidence type="ECO:0000313" key="3">
    <source>
        <dbReference type="EMBL" id="KAK1920878.1"/>
    </source>
</evidence>
<dbReference type="GO" id="GO:0003677">
    <property type="term" value="F:DNA binding"/>
    <property type="evidence" value="ECO:0007669"/>
    <property type="project" value="InterPro"/>
</dbReference>
<comment type="similarity">
    <text evidence="1">Belongs to the PDCD5 family.</text>
</comment>
<feature type="compositionally biased region" description="Polar residues" evidence="2">
    <location>
        <begin position="103"/>
        <end position="115"/>
    </location>
</feature>
<dbReference type="Gene3D" id="1.10.8.140">
    <property type="entry name" value="PDCD5-like"/>
    <property type="match status" value="1"/>
</dbReference>
<dbReference type="EMBL" id="JAODAN010000012">
    <property type="protein sequence ID" value="KAK1920878.1"/>
    <property type="molecule type" value="Genomic_DNA"/>
</dbReference>